<accession>A0A2K3QEX3</accession>
<gene>
    <name evidence="2" type="ORF">TCAP_03969</name>
</gene>
<reference evidence="2 3" key="1">
    <citation type="submission" date="2017-08" db="EMBL/GenBank/DDBJ databases">
        <title>Harnessing the power of phylogenomics to disentangle the directionality and signatures of interkingdom host jumping in the parasitic fungal genus Tolypocladium.</title>
        <authorList>
            <person name="Quandt C.A."/>
            <person name="Patterson W."/>
            <person name="Spatafora J.W."/>
        </authorList>
    </citation>
    <scope>NUCLEOTIDE SEQUENCE [LARGE SCALE GENOMIC DNA]</scope>
    <source>
        <strain evidence="2 3">CBS 113982</strain>
    </source>
</reference>
<dbReference type="Gene3D" id="3.20.20.140">
    <property type="entry name" value="Metal-dependent hydrolases"/>
    <property type="match status" value="1"/>
</dbReference>
<organism evidence="2 3">
    <name type="scientific">Tolypocladium capitatum</name>
    <dbReference type="NCBI Taxonomy" id="45235"/>
    <lineage>
        <taxon>Eukaryota</taxon>
        <taxon>Fungi</taxon>
        <taxon>Dikarya</taxon>
        <taxon>Ascomycota</taxon>
        <taxon>Pezizomycotina</taxon>
        <taxon>Sordariomycetes</taxon>
        <taxon>Hypocreomycetidae</taxon>
        <taxon>Hypocreales</taxon>
        <taxon>Ophiocordycipitaceae</taxon>
        <taxon>Tolypocladium</taxon>
    </lineage>
</organism>
<dbReference type="GO" id="GO:0016787">
    <property type="term" value="F:hydrolase activity"/>
    <property type="evidence" value="ECO:0007669"/>
    <property type="project" value="UniProtKB-KW"/>
</dbReference>
<name>A0A2K3QEX3_9HYPO</name>
<dbReference type="Proteomes" id="UP000236621">
    <property type="component" value="Unassembled WGS sequence"/>
</dbReference>
<dbReference type="SUPFAM" id="SSF51556">
    <property type="entry name" value="Metallo-dependent hydrolases"/>
    <property type="match status" value="1"/>
</dbReference>
<sequence length="358" mass="40174">MRLFSKAQCYRGFLQAALVVGASATAAWGRYRSITPYNGSTIEQRTVSSCNGSIAGMPDGAWDSHLHVLDPVRYPPLPDAEYKPGVHTVWDNAIFEHGIGCEHVVMVQPSIYGTNNTLLMESLRAYGPERARGVVVLDVADTTRAQLEEWDSIGVRGARINLQSHDASEPTERLKDVLKQHADAIGPFGWVLQLHARMEVVASLEAFIPTLGVRVAIDHFGHPTMPKPSGDPQDLDPYTINGFGALVRLLQQGESWVKISGAYRSSKVPGLDYRDMDPVARELFRVAPSRVVYGSDWPHTRFEGLNIEPWNAHLLDLTEGNEELRRKLFRENARELWSPRRRSLPNANVDPWHRRRQS</sequence>
<dbReference type="PANTHER" id="PTHR35563">
    <property type="entry name" value="BARREL METAL-DEPENDENT HYDROLASE, PUTATIVE (AFU_ORTHOLOGUE AFUA_1G16240)-RELATED"/>
    <property type="match status" value="1"/>
</dbReference>
<dbReference type="OrthoDB" id="2135488at2759"/>
<evidence type="ECO:0000313" key="3">
    <source>
        <dbReference type="Proteomes" id="UP000236621"/>
    </source>
</evidence>
<feature type="domain" description="Amidohydrolase-related" evidence="1">
    <location>
        <begin position="63"/>
        <end position="337"/>
    </location>
</feature>
<dbReference type="InterPro" id="IPR032466">
    <property type="entry name" value="Metal_Hydrolase"/>
</dbReference>
<evidence type="ECO:0000313" key="2">
    <source>
        <dbReference type="EMBL" id="PNY26098.1"/>
    </source>
</evidence>
<proteinExistence type="predicted"/>
<keyword evidence="3" id="KW-1185">Reference proteome</keyword>
<dbReference type="InterPro" id="IPR052358">
    <property type="entry name" value="Aro_Compnd_Degr_Hydrolases"/>
</dbReference>
<protein>
    <submittedName>
        <fullName evidence="2">4-sulfomuconolactone hydrolase</fullName>
    </submittedName>
</protein>
<comment type="caution">
    <text evidence="2">The sequence shown here is derived from an EMBL/GenBank/DDBJ whole genome shotgun (WGS) entry which is preliminary data.</text>
</comment>
<dbReference type="PANTHER" id="PTHR35563:SF2">
    <property type="entry name" value="BARREL METAL-DEPENDENT HYDROLASE, PUTATIVE (AFU_ORTHOLOGUE AFUA_1G16240)-RELATED"/>
    <property type="match status" value="1"/>
</dbReference>
<dbReference type="STRING" id="45235.A0A2K3QEX3"/>
<evidence type="ECO:0000259" key="1">
    <source>
        <dbReference type="Pfam" id="PF04909"/>
    </source>
</evidence>
<dbReference type="EMBL" id="NRSZ01000607">
    <property type="protein sequence ID" value="PNY26098.1"/>
    <property type="molecule type" value="Genomic_DNA"/>
</dbReference>
<dbReference type="InterPro" id="IPR006680">
    <property type="entry name" value="Amidohydro-rel"/>
</dbReference>
<dbReference type="AlphaFoldDB" id="A0A2K3QEX3"/>
<keyword evidence="2" id="KW-0378">Hydrolase</keyword>
<dbReference type="Pfam" id="PF04909">
    <property type="entry name" value="Amidohydro_2"/>
    <property type="match status" value="1"/>
</dbReference>